<evidence type="ECO:0000313" key="3">
    <source>
        <dbReference type="Proteomes" id="UP000470878"/>
    </source>
</evidence>
<gene>
    <name evidence="2" type="ORF">GIX77_04255</name>
</gene>
<reference evidence="2 3" key="1">
    <citation type="submission" date="2019-11" db="EMBL/GenBank/DDBJ databases">
        <title>Draft genome sequence of 12 host-associated Lactobacillus reuteri rodent strains.</title>
        <authorList>
            <person name="Zhang S."/>
            <person name="Ozcam M."/>
            <person name="Van Pijkeren J.P."/>
        </authorList>
    </citation>
    <scope>NUCLEOTIDE SEQUENCE [LARGE SCALE GENOMIC DNA]</scope>
    <source>
        <strain evidence="2 3">CR</strain>
    </source>
</reference>
<dbReference type="AlphaFoldDB" id="A0A7X2KJE0"/>
<evidence type="ECO:0000313" key="2">
    <source>
        <dbReference type="EMBL" id="MRH79997.1"/>
    </source>
</evidence>
<evidence type="ECO:0000259" key="1">
    <source>
        <dbReference type="Pfam" id="PF13460"/>
    </source>
</evidence>
<accession>A0A7X2KJE0</accession>
<dbReference type="PANTHER" id="PTHR15020">
    <property type="entry name" value="FLAVIN REDUCTASE-RELATED"/>
    <property type="match status" value="1"/>
</dbReference>
<dbReference type="Gene3D" id="3.40.50.720">
    <property type="entry name" value="NAD(P)-binding Rossmann-like Domain"/>
    <property type="match status" value="1"/>
</dbReference>
<dbReference type="Pfam" id="PF13460">
    <property type="entry name" value="NAD_binding_10"/>
    <property type="match status" value="1"/>
</dbReference>
<sequence>MKKILVVGAHGQTGQQVVSQLTQNDNMQPIAGVRNQSQVKEFTDQGIEARVVDARQSVNDIKQQLTGVDAIVISIAGGWMIDLDGKVKLYQAAEQAGIKRVVLVSAGAIQHFHDEKKLPWMDQWAEYSAAMYYADLILLNSNLDYTIVRPENLTNEVGTGKVTIGDYLPHNYTRRANVAAVIVASLEDDNTIRKAFDVEDGSTPIEDALKQL</sequence>
<dbReference type="PANTHER" id="PTHR15020:SF50">
    <property type="entry name" value="UPF0659 PROTEIN YMR090W"/>
    <property type="match status" value="1"/>
</dbReference>
<name>A0A7X2KJE0_LIMRT</name>
<dbReference type="InterPro" id="IPR036291">
    <property type="entry name" value="NAD(P)-bd_dom_sf"/>
</dbReference>
<feature type="domain" description="NAD(P)-binding" evidence="1">
    <location>
        <begin position="8"/>
        <end position="188"/>
    </location>
</feature>
<dbReference type="EMBL" id="WJMX01000004">
    <property type="protein sequence ID" value="MRH79997.1"/>
    <property type="molecule type" value="Genomic_DNA"/>
</dbReference>
<dbReference type="RefSeq" id="WP_153703049.1">
    <property type="nucleotide sequence ID" value="NZ_WJMX01000004.1"/>
</dbReference>
<protein>
    <submittedName>
        <fullName evidence="2">NAD(P)H-binding protein</fullName>
    </submittedName>
</protein>
<organism evidence="2 3">
    <name type="scientific">Limosilactobacillus reuteri</name>
    <name type="common">Lactobacillus reuteri</name>
    <dbReference type="NCBI Taxonomy" id="1598"/>
    <lineage>
        <taxon>Bacteria</taxon>
        <taxon>Bacillati</taxon>
        <taxon>Bacillota</taxon>
        <taxon>Bacilli</taxon>
        <taxon>Lactobacillales</taxon>
        <taxon>Lactobacillaceae</taxon>
        <taxon>Limosilactobacillus</taxon>
    </lineage>
</organism>
<comment type="caution">
    <text evidence="2">The sequence shown here is derived from an EMBL/GenBank/DDBJ whole genome shotgun (WGS) entry which is preliminary data.</text>
</comment>
<dbReference type="Proteomes" id="UP000470878">
    <property type="component" value="Unassembled WGS sequence"/>
</dbReference>
<dbReference type="InterPro" id="IPR016040">
    <property type="entry name" value="NAD(P)-bd_dom"/>
</dbReference>
<proteinExistence type="predicted"/>
<dbReference type="CDD" id="cd05243">
    <property type="entry name" value="SDR_a5"/>
    <property type="match status" value="1"/>
</dbReference>
<dbReference type="SUPFAM" id="SSF51735">
    <property type="entry name" value="NAD(P)-binding Rossmann-fold domains"/>
    <property type="match status" value="1"/>
</dbReference>